<evidence type="ECO:0000313" key="3">
    <source>
        <dbReference type="Proteomes" id="UP000002320"/>
    </source>
</evidence>
<gene>
    <name evidence="2" type="primary">6049446</name>
    <name evidence="1" type="ORF">CpipJ_CPIJ015828</name>
</gene>
<evidence type="ECO:0000313" key="1">
    <source>
        <dbReference type="EMBL" id="EDS43011.1"/>
    </source>
</evidence>
<reference evidence="2" key="2">
    <citation type="submission" date="2021-02" db="UniProtKB">
        <authorList>
            <consortium name="EnsemblMetazoa"/>
        </authorList>
    </citation>
    <scope>IDENTIFICATION</scope>
    <source>
        <strain evidence="2">JHB</strain>
    </source>
</reference>
<dbReference type="InParanoid" id="B0X979"/>
<dbReference type="EnsemblMetazoa" id="CPIJ015828-RA">
    <property type="protein sequence ID" value="CPIJ015828-PA"/>
    <property type="gene ID" value="CPIJ015828"/>
</dbReference>
<dbReference type="Proteomes" id="UP000002320">
    <property type="component" value="Unassembled WGS sequence"/>
</dbReference>
<dbReference type="VEuPathDB" id="VectorBase:CQUJHB001618"/>
<dbReference type="HOGENOM" id="CLU_2443015_0_0_1"/>
<keyword evidence="3" id="KW-1185">Reference proteome</keyword>
<protein>
    <submittedName>
        <fullName evidence="1 2">Uncharacterized protein</fullName>
    </submittedName>
</protein>
<evidence type="ECO:0000313" key="2">
    <source>
        <dbReference type="EnsemblMetazoa" id="CPIJ015828-PA"/>
    </source>
</evidence>
<dbReference type="VEuPathDB" id="VectorBase:CPIJ015828"/>
<sequence length="90" mass="10222">MSNHFFRNFNNKLASHQIDSLIALIDALPHDYRSKPVDHEFVQEKQWDHKSALAPSANAKTKPAPRTLLISFRLTGNIPNGSPPLRETFD</sequence>
<name>B0X979_CULQU</name>
<organism>
    <name type="scientific">Culex quinquefasciatus</name>
    <name type="common">Southern house mosquito</name>
    <name type="synonym">Culex pungens</name>
    <dbReference type="NCBI Taxonomy" id="7176"/>
    <lineage>
        <taxon>Eukaryota</taxon>
        <taxon>Metazoa</taxon>
        <taxon>Ecdysozoa</taxon>
        <taxon>Arthropoda</taxon>
        <taxon>Hexapoda</taxon>
        <taxon>Insecta</taxon>
        <taxon>Pterygota</taxon>
        <taxon>Neoptera</taxon>
        <taxon>Endopterygota</taxon>
        <taxon>Diptera</taxon>
        <taxon>Nematocera</taxon>
        <taxon>Culicoidea</taxon>
        <taxon>Culicidae</taxon>
        <taxon>Culicinae</taxon>
        <taxon>Culicini</taxon>
        <taxon>Culex</taxon>
        <taxon>Culex</taxon>
    </lineage>
</organism>
<dbReference type="AlphaFoldDB" id="B0X979"/>
<dbReference type="OrthoDB" id="10251234at2759"/>
<proteinExistence type="predicted"/>
<accession>B0X979</accession>
<dbReference type="EMBL" id="DS232523">
    <property type="protein sequence ID" value="EDS43011.1"/>
    <property type="molecule type" value="Genomic_DNA"/>
</dbReference>
<dbReference type="KEGG" id="cqu:CpipJ_CPIJ015828"/>
<reference evidence="1" key="1">
    <citation type="submission" date="2007-03" db="EMBL/GenBank/DDBJ databases">
        <title>Annotation of Culex pipiens quinquefasciatus.</title>
        <authorList>
            <consortium name="The Broad Institute Genome Sequencing Platform"/>
            <person name="Atkinson P.W."/>
            <person name="Hemingway J."/>
            <person name="Christensen B.M."/>
            <person name="Higgs S."/>
            <person name="Kodira C."/>
            <person name="Hannick L."/>
            <person name="Megy K."/>
            <person name="O'Leary S."/>
            <person name="Pearson M."/>
            <person name="Haas B.J."/>
            <person name="Mauceli E."/>
            <person name="Wortman J.R."/>
            <person name="Lee N.H."/>
            <person name="Guigo R."/>
            <person name="Stanke M."/>
            <person name="Alvarado L."/>
            <person name="Amedeo P."/>
            <person name="Antoine C.H."/>
            <person name="Arensburger P."/>
            <person name="Bidwell S.L."/>
            <person name="Crawford M."/>
            <person name="Camaro F."/>
            <person name="Devon K."/>
            <person name="Engels R."/>
            <person name="Hammond M."/>
            <person name="Howarth C."/>
            <person name="Koehrsen M."/>
            <person name="Lawson D."/>
            <person name="Montgomery P."/>
            <person name="Nene V."/>
            <person name="Nusbaum C."/>
            <person name="Puiu D."/>
            <person name="Romero-Severson J."/>
            <person name="Severson D.W."/>
            <person name="Shumway M."/>
            <person name="Sisk P."/>
            <person name="Stolte C."/>
            <person name="Zeng Q."/>
            <person name="Eisenstadt E."/>
            <person name="Fraser-Liggett C."/>
            <person name="Strausberg R."/>
            <person name="Galagan J."/>
            <person name="Birren B."/>
            <person name="Collins F.H."/>
        </authorList>
    </citation>
    <scope>NUCLEOTIDE SEQUENCE [LARGE SCALE GENOMIC DNA]</scope>
    <source>
        <strain evidence="1">JHB</strain>
    </source>
</reference>